<dbReference type="InterPro" id="IPR011250">
    <property type="entry name" value="OMP/PagP_B-barrel"/>
</dbReference>
<name>A0A7X1FUT8_9SPHN</name>
<dbReference type="SUPFAM" id="SSF56925">
    <property type="entry name" value="OMPA-like"/>
    <property type="match status" value="1"/>
</dbReference>
<proteinExistence type="predicted"/>
<gene>
    <name evidence="2" type="ORF">H7F51_17755</name>
</gene>
<sequence>MALAISGGLAALLGGCGGGGGAVASAPAPASALPAPPFPMTQNASYAATTARSGYRGHVGDGIFTSSTAVIDEAGATGRTSANTFAYNAVSGTYTVTDQSGSASFTAADRVTATGYADKYVLQSAGRTDTLTAYGNLRSGIAGTPPITLTYSSFAQWDTVQTSPETTRTAYFTFGEPTGTAMPHTGTASYATTVRATALSGTYAPVTMQGVTGLATFSADFAAGSVATTLQLSWPNATYNGAGTINADHFDGTFTSNSPTFGSGSFFGSFYGPNAAEVGYSFMIAHVNPDPYAGASIAPGQIYLTGIVAGAKN</sequence>
<dbReference type="Pfam" id="PF01298">
    <property type="entry name" value="TbpB_B_D"/>
    <property type="match status" value="1"/>
</dbReference>
<keyword evidence="3" id="KW-1185">Reference proteome</keyword>
<evidence type="ECO:0000313" key="3">
    <source>
        <dbReference type="Proteomes" id="UP000566813"/>
    </source>
</evidence>
<accession>A0A7X1FUT8</accession>
<protein>
    <submittedName>
        <fullName evidence="2">Transferrin-binding protein-like solute binding protein</fullName>
    </submittedName>
</protein>
<comment type="caution">
    <text evidence="2">The sequence shown here is derived from an EMBL/GenBank/DDBJ whole genome shotgun (WGS) entry which is preliminary data.</text>
</comment>
<dbReference type="Gene3D" id="2.40.160.90">
    <property type="match status" value="1"/>
</dbReference>
<organism evidence="2 3">
    <name type="scientific">Novosphingobium flavum</name>
    <dbReference type="NCBI Taxonomy" id="1778672"/>
    <lineage>
        <taxon>Bacteria</taxon>
        <taxon>Pseudomonadati</taxon>
        <taxon>Pseudomonadota</taxon>
        <taxon>Alphaproteobacteria</taxon>
        <taxon>Sphingomonadales</taxon>
        <taxon>Sphingomonadaceae</taxon>
        <taxon>Novosphingobium</taxon>
    </lineage>
</organism>
<feature type="domain" description="Transferrin-binding protein B C-lobe/N-lobe beta-barrel" evidence="1">
    <location>
        <begin position="182"/>
        <end position="283"/>
    </location>
</feature>
<dbReference type="Proteomes" id="UP000566813">
    <property type="component" value="Unassembled WGS sequence"/>
</dbReference>
<dbReference type="InterPro" id="IPR001677">
    <property type="entry name" value="TbpB_B_D"/>
</dbReference>
<dbReference type="EMBL" id="JACLAW010000018">
    <property type="protein sequence ID" value="MBC2667368.1"/>
    <property type="molecule type" value="Genomic_DNA"/>
</dbReference>
<dbReference type="AlphaFoldDB" id="A0A7X1FUT8"/>
<evidence type="ECO:0000313" key="2">
    <source>
        <dbReference type="EMBL" id="MBC2667368.1"/>
    </source>
</evidence>
<evidence type="ECO:0000259" key="1">
    <source>
        <dbReference type="Pfam" id="PF01298"/>
    </source>
</evidence>
<reference evidence="2 3" key="1">
    <citation type="submission" date="2020-08" db="EMBL/GenBank/DDBJ databases">
        <title>The genome sequence of type strain Novosphingobium flavum NBRC 111647.</title>
        <authorList>
            <person name="Liu Y."/>
        </authorList>
    </citation>
    <scope>NUCLEOTIDE SEQUENCE [LARGE SCALE GENOMIC DNA]</scope>
    <source>
        <strain evidence="2 3">NBRC 111647</strain>
    </source>
</reference>